<keyword evidence="7 13" id="KW-0812">Transmembrane</keyword>
<feature type="transmembrane region" description="Helical" evidence="13">
    <location>
        <begin position="37"/>
        <end position="59"/>
    </location>
</feature>
<sequence>MHYKAIIKIIAILQVVIAAFHLICGTMAIYFKEANAAYSFFLSGVLLIGIGVSALRILIDERPKTLSTKDGFLLVTASWVVAVLVGAIPYHLSEAVPTYADAVFETISGFSTTGASVISDIEALPKSIIFWRSLTHWLGGMGIVVLAVAILPLLGIGGIQLIQAEAPGPTVDKLTPRITETAKYLWYIYLGFTVALAALLMFGGMSLFDSLNHTFATVATGGFGTKNTSVMHYDSAYIDYVLTIFMLLSGINFSLHFRFLTGNLKPVLADSELKTYLVIVALATLIATVSLTGTVYDSYEKSFRYAVFNVASFITTTGFANDDYEKWPFLAQTVLFLLMFVGGCSGSTGGGIKVIRIITLLKQGLNEMKYLIHPRAVFSLRINGQPVKKNIVYAISGFFFLYITTALFVTLIVSTSGVDMMTALSASLTTLGNIGPGFGLIGPTENFAFFPEYVKWTLSAAMLIGRLEIYTVLVLFTPMFWKR</sequence>
<evidence type="ECO:0000256" key="9">
    <source>
        <dbReference type="ARBA" id="ARBA00022989"/>
    </source>
</evidence>
<feature type="transmembrane region" description="Helical" evidence="13">
    <location>
        <begin position="391"/>
        <end position="413"/>
    </location>
</feature>
<dbReference type="Proteomes" id="UP000294614">
    <property type="component" value="Unassembled WGS sequence"/>
</dbReference>
<name>A0A4R1KBC2_9BACT</name>
<gene>
    <name evidence="14" type="ORF">C8D98_0302</name>
</gene>
<evidence type="ECO:0000256" key="12">
    <source>
        <dbReference type="PIRSR" id="PIRSR006247-1"/>
    </source>
</evidence>
<dbReference type="GO" id="GO:0005886">
    <property type="term" value="C:plasma membrane"/>
    <property type="evidence" value="ECO:0007669"/>
    <property type="project" value="UniProtKB-SubCell"/>
</dbReference>
<evidence type="ECO:0000256" key="11">
    <source>
        <dbReference type="ARBA" id="ARBA00023136"/>
    </source>
</evidence>
<feature type="transmembrane region" description="Helical" evidence="13">
    <location>
        <begin position="71"/>
        <end position="92"/>
    </location>
</feature>
<dbReference type="PIRSF" id="PIRSF006247">
    <property type="entry name" value="TrkH"/>
    <property type="match status" value="1"/>
</dbReference>
<evidence type="ECO:0000256" key="5">
    <source>
        <dbReference type="ARBA" id="ARBA00022519"/>
    </source>
</evidence>
<proteinExistence type="inferred from homology"/>
<evidence type="ECO:0000256" key="1">
    <source>
        <dbReference type="ARBA" id="ARBA00004429"/>
    </source>
</evidence>
<reference evidence="14 15" key="1">
    <citation type="submission" date="2019-03" db="EMBL/GenBank/DDBJ databases">
        <title>Genomic Encyclopedia of Type Strains, Phase IV (KMG-IV): sequencing the most valuable type-strain genomes for metagenomic binning, comparative biology and taxonomic classification.</title>
        <authorList>
            <person name="Goeker M."/>
        </authorList>
    </citation>
    <scope>NUCLEOTIDE SEQUENCE [LARGE SCALE GENOMIC DNA]</scope>
    <source>
        <strain evidence="14 15">DSM 24984</strain>
    </source>
</reference>
<protein>
    <submittedName>
        <fullName evidence="14">Trk system potassium uptake protein TrkH</fullName>
    </submittedName>
</protein>
<comment type="caution">
    <text evidence="14">The sequence shown here is derived from an EMBL/GenBank/DDBJ whole genome shotgun (WGS) entry which is preliminary data.</text>
</comment>
<evidence type="ECO:0000256" key="10">
    <source>
        <dbReference type="ARBA" id="ARBA00023065"/>
    </source>
</evidence>
<keyword evidence="11 13" id="KW-0472">Membrane</keyword>
<dbReference type="RefSeq" id="WP_132871370.1">
    <property type="nucleotide sequence ID" value="NZ_JAJUHT010000002.1"/>
</dbReference>
<keyword evidence="6" id="KW-0633">Potassium transport</keyword>
<feature type="binding site" evidence="12">
    <location>
        <position position="316"/>
    </location>
    <ligand>
        <name>K(+)</name>
        <dbReference type="ChEBI" id="CHEBI:29103"/>
    </ligand>
</feature>
<keyword evidence="10" id="KW-0406">Ion transport</keyword>
<feature type="transmembrane region" description="Helical" evidence="13">
    <location>
        <begin position="456"/>
        <end position="481"/>
    </location>
</feature>
<dbReference type="PANTHER" id="PTHR32024">
    <property type="entry name" value="TRK SYSTEM POTASSIUM UPTAKE PROTEIN TRKG-RELATED"/>
    <property type="match status" value="1"/>
</dbReference>
<dbReference type="GO" id="GO:0015379">
    <property type="term" value="F:potassium:chloride symporter activity"/>
    <property type="evidence" value="ECO:0007669"/>
    <property type="project" value="InterPro"/>
</dbReference>
<feature type="transmembrane region" description="Helical" evidence="13">
    <location>
        <begin position="237"/>
        <end position="255"/>
    </location>
</feature>
<accession>A0A4R1KBC2</accession>
<feature type="transmembrane region" description="Helical" evidence="13">
    <location>
        <begin position="184"/>
        <end position="208"/>
    </location>
</feature>
<keyword evidence="3" id="KW-0813">Transport</keyword>
<evidence type="ECO:0000256" key="4">
    <source>
        <dbReference type="ARBA" id="ARBA00022475"/>
    </source>
</evidence>
<feature type="binding site" evidence="12">
    <location>
        <position position="317"/>
    </location>
    <ligand>
        <name>K(+)</name>
        <dbReference type="ChEBI" id="CHEBI:29103"/>
    </ligand>
</feature>
<comment type="subcellular location">
    <subcellularLocation>
        <location evidence="1">Cell inner membrane</location>
        <topology evidence="1">Multi-pass membrane protein</topology>
    </subcellularLocation>
</comment>
<keyword evidence="12" id="KW-0479">Metal-binding</keyword>
<dbReference type="EMBL" id="SMGG01000003">
    <property type="protein sequence ID" value="TCK61796.1"/>
    <property type="molecule type" value="Genomic_DNA"/>
</dbReference>
<evidence type="ECO:0000256" key="7">
    <source>
        <dbReference type="ARBA" id="ARBA00022692"/>
    </source>
</evidence>
<dbReference type="AlphaFoldDB" id="A0A4R1KBC2"/>
<evidence type="ECO:0000256" key="2">
    <source>
        <dbReference type="ARBA" id="ARBA00009137"/>
    </source>
</evidence>
<feature type="transmembrane region" description="Helical" evidence="13">
    <location>
        <begin position="329"/>
        <end position="352"/>
    </location>
</feature>
<dbReference type="InterPro" id="IPR003445">
    <property type="entry name" value="Cat_transpt"/>
</dbReference>
<keyword evidence="15" id="KW-1185">Reference proteome</keyword>
<keyword evidence="9 13" id="KW-1133">Transmembrane helix</keyword>
<dbReference type="PANTHER" id="PTHR32024:SF2">
    <property type="entry name" value="TRK SYSTEM POTASSIUM UPTAKE PROTEIN TRKG-RELATED"/>
    <property type="match status" value="1"/>
</dbReference>
<evidence type="ECO:0000256" key="6">
    <source>
        <dbReference type="ARBA" id="ARBA00022538"/>
    </source>
</evidence>
<dbReference type="Pfam" id="PF02386">
    <property type="entry name" value="TrkH"/>
    <property type="match status" value="1"/>
</dbReference>
<evidence type="ECO:0000256" key="3">
    <source>
        <dbReference type="ARBA" id="ARBA00022448"/>
    </source>
</evidence>
<evidence type="ECO:0000313" key="14">
    <source>
        <dbReference type="EMBL" id="TCK61796.1"/>
    </source>
</evidence>
<keyword evidence="4" id="KW-1003">Cell membrane</keyword>
<feature type="binding site" evidence="12">
    <location>
        <position position="433"/>
    </location>
    <ligand>
        <name>K(+)</name>
        <dbReference type="ChEBI" id="CHEBI:29103"/>
    </ligand>
</feature>
<dbReference type="InterPro" id="IPR004772">
    <property type="entry name" value="TrkH"/>
</dbReference>
<evidence type="ECO:0000256" key="8">
    <source>
        <dbReference type="ARBA" id="ARBA00022958"/>
    </source>
</evidence>
<keyword evidence="5" id="KW-0997">Cell inner membrane</keyword>
<evidence type="ECO:0000313" key="15">
    <source>
        <dbReference type="Proteomes" id="UP000294614"/>
    </source>
</evidence>
<feature type="transmembrane region" description="Helical" evidence="13">
    <location>
        <begin position="9"/>
        <end position="31"/>
    </location>
</feature>
<feature type="transmembrane region" description="Helical" evidence="13">
    <location>
        <begin position="276"/>
        <end position="296"/>
    </location>
</feature>
<organism evidence="14 15">
    <name type="scientific">Seleniivibrio woodruffii</name>
    <dbReference type="NCBI Taxonomy" id="1078050"/>
    <lineage>
        <taxon>Bacteria</taxon>
        <taxon>Pseudomonadati</taxon>
        <taxon>Deferribacterota</taxon>
        <taxon>Deferribacteres</taxon>
        <taxon>Deferribacterales</taxon>
        <taxon>Geovibrionaceae</taxon>
        <taxon>Seleniivibrio</taxon>
    </lineage>
</organism>
<feature type="binding site" evidence="12">
    <location>
        <position position="113"/>
    </location>
    <ligand>
        <name>K(+)</name>
        <dbReference type="ChEBI" id="CHEBI:29103"/>
    </ligand>
</feature>
<comment type="similarity">
    <text evidence="2">Belongs to the TrkH potassium transport family.</text>
</comment>
<dbReference type="OrthoDB" id="9810952at2"/>
<evidence type="ECO:0000256" key="13">
    <source>
        <dbReference type="SAM" id="Phobius"/>
    </source>
</evidence>
<keyword evidence="8 12" id="KW-0630">Potassium</keyword>
<feature type="binding site" evidence="12">
    <location>
        <position position="112"/>
    </location>
    <ligand>
        <name>K(+)</name>
        <dbReference type="ChEBI" id="CHEBI:29103"/>
    </ligand>
</feature>
<feature type="binding site" evidence="12">
    <location>
        <position position="221"/>
    </location>
    <ligand>
        <name>K(+)</name>
        <dbReference type="ChEBI" id="CHEBI:29103"/>
    </ligand>
</feature>
<dbReference type="GO" id="GO:0046872">
    <property type="term" value="F:metal ion binding"/>
    <property type="evidence" value="ECO:0007669"/>
    <property type="project" value="UniProtKB-KW"/>
</dbReference>
<feature type="transmembrane region" description="Helical" evidence="13">
    <location>
        <begin position="137"/>
        <end position="163"/>
    </location>
</feature>